<dbReference type="InterPro" id="IPR012872">
    <property type="entry name" value="DUF1670"/>
</dbReference>
<reference evidence="2" key="1">
    <citation type="journal article" date="2014" name="Front. Microbiol.">
        <title>High frequency of phylogenetically diverse reductive dehalogenase-homologous genes in deep subseafloor sedimentary metagenomes.</title>
        <authorList>
            <person name="Kawai M."/>
            <person name="Futagami T."/>
            <person name="Toyoda A."/>
            <person name="Takaki Y."/>
            <person name="Nishi S."/>
            <person name="Hori S."/>
            <person name="Arai W."/>
            <person name="Tsubouchi T."/>
            <person name="Morono Y."/>
            <person name="Uchiyama I."/>
            <person name="Ito T."/>
            <person name="Fujiyama A."/>
            <person name="Inagaki F."/>
            <person name="Takami H."/>
        </authorList>
    </citation>
    <scope>NUCLEOTIDE SEQUENCE</scope>
    <source>
        <strain evidence="2">Expedition CK06-06</strain>
    </source>
</reference>
<comment type="caution">
    <text evidence="2">The sequence shown here is derived from an EMBL/GenBank/DDBJ whole genome shotgun (WGS) entry which is preliminary data.</text>
</comment>
<evidence type="ECO:0000313" key="2">
    <source>
        <dbReference type="EMBL" id="GAG32988.1"/>
    </source>
</evidence>
<name>X0X8M8_9ZZZZ</name>
<organism evidence="2">
    <name type="scientific">marine sediment metagenome</name>
    <dbReference type="NCBI Taxonomy" id="412755"/>
    <lineage>
        <taxon>unclassified sequences</taxon>
        <taxon>metagenomes</taxon>
        <taxon>ecological metagenomes</taxon>
    </lineage>
</organism>
<gene>
    <name evidence="2" type="ORF">S01H1_61303</name>
</gene>
<proteinExistence type="predicted"/>
<feature type="non-terminal residue" evidence="2">
    <location>
        <position position="143"/>
    </location>
</feature>
<dbReference type="Pfam" id="PF07900">
    <property type="entry name" value="DUF1670"/>
    <property type="match status" value="1"/>
</dbReference>
<evidence type="ECO:0000256" key="1">
    <source>
        <dbReference type="SAM" id="MobiDB-lite"/>
    </source>
</evidence>
<accession>X0X8M8</accession>
<protein>
    <submittedName>
        <fullName evidence="2">Uncharacterized protein</fullName>
    </submittedName>
</protein>
<dbReference type="EMBL" id="BARS01040185">
    <property type="protein sequence ID" value="GAG32988.1"/>
    <property type="molecule type" value="Genomic_DNA"/>
</dbReference>
<dbReference type="AlphaFoldDB" id="X0X8M8"/>
<feature type="region of interest" description="Disordered" evidence="1">
    <location>
        <begin position="99"/>
        <end position="118"/>
    </location>
</feature>
<sequence length="143" mass="16212">MRRLPDRYASIGRRDFPSAIEHLLETEFKLVGSHRVIRLIAEAVMDLHREFYPESRHLEPGTILWATTKAGEGAKVSWGKRTEDYGIQLVRLPLVTKAEIESRMQPGPGRDPRDNRRKQFHRDTATAVRLLRSAAAQGGLLSG</sequence>